<name>A0A917ZVX9_9ACTN</name>
<reference evidence="1" key="1">
    <citation type="journal article" date="2014" name="Int. J. Syst. Evol. Microbiol.">
        <title>Complete genome sequence of Corynebacterium casei LMG S-19264T (=DSM 44701T), isolated from a smear-ripened cheese.</title>
        <authorList>
            <consortium name="US DOE Joint Genome Institute (JGI-PGF)"/>
            <person name="Walter F."/>
            <person name="Albersmeier A."/>
            <person name="Kalinowski J."/>
            <person name="Ruckert C."/>
        </authorList>
    </citation>
    <scope>NUCLEOTIDE SEQUENCE</scope>
    <source>
        <strain evidence="1">CGMCC 4.7201</strain>
    </source>
</reference>
<gene>
    <name evidence="1" type="ORF">GCM10012280_62030</name>
</gene>
<keyword evidence="2" id="KW-1185">Reference proteome</keyword>
<organism evidence="1 2">
    <name type="scientific">Wenjunlia tyrosinilytica</name>
    <dbReference type="NCBI Taxonomy" id="1544741"/>
    <lineage>
        <taxon>Bacteria</taxon>
        <taxon>Bacillati</taxon>
        <taxon>Actinomycetota</taxon>
        <taxon>Actinomycetes</taxon>
        <taxon>Kitasatosporales</taxon>
        <taxon>Streptomycetaceae</taxon>
        <taxon>Wenjunlia</taxon>
    </lineage>
</organism>
<accession>A0A917ZVX9</accession>
<protein>
    <submittedName>
        <fullName evidence="1">Uncharacterized protein</fullName>
    </submittedName>
</protein>
<dbReference type="RefSeq" id="WP_189135163.1">
    <property type="nucleotide sequence ID" value="NZ_BMMS01000037.1"/>
</dbReference>
<dbReference type="Proteomes" id="UP000641932">
    <property type="component" value="Unassembled WGS sequence"/>
</dbReference>
<evidence type="ECO:0000313" key="2">
    <source>
        <dbReference type="Proteomes" id="UP000641932"/>
    </source>
</evidence>
<reference evidence="1" key="2">
    <citation type="submission" date="2020-09" db="EMBL/GenBank/DDBJ databases">
        <authorList>
            <person name="Sun Q."/>
            <person name="Zhou Y."/>
        </authorList>
    </citation>
    <scope>NUCLEOTIDE SEQUENCE</scope>
    <source>
        <strain evidence="1">CGMCC 4.7201</strain>
    </source>
</reference>
<comment type="caution">
    <text evidence="1">The sequence shown here is derived from an EMBL/GenBank/DDBJ whole genome shotgun (WGS) entry which is preliminary data.</text>
</comment>
<evidence type="ECO:0000313" key="1">
    <source>
        <dbReference type="EMBL" id="GGO98279.1"/>
    </source>
</evidence>
<dbReference type="AlphaFoldDB" id="A0A917ZVX9"/>
<sequence length="85" mass="9709">MSNFENTPTSVVYDVFAETAGLLTARYTSLSDAATSEPERERWWAKVMELRDTKRAVPAHDREQLIVHITRWAADLKALESADRD</sequence>
<proteinExistence type="predicted"/>
<dbReference type="EMBL" id="BMMS01000037">
    <property type="protein sequence ID" value="GGO98279.1"/>
    <property type="molecule type" value="Genomic_DNA"/>
</dbReference>